<dbReference type="STRING" id="240015.ACP_3292"/>
<proteinExistence type="predicted"/>
<dbReference type="HOGENOM" id="CLU_3131169_0_0_0"/>
<protein>
    <submittedName>
        <fullName evidence="1">Uncharacterized protein</fullName>
    </submittedName>
</protein>
<dbReference type="EMBL" id="CP001472">
    <property type="protein sequence ID" value="ACO34440.1"/>
    <property type="molecule type" value="Genomic_DNA"/>
</dbReference>
<dbReference type="InParanoid" id="C1F5V6"/>
<dbReference type="KEGG" id="aca:ACP_3292"/>
<dbReference type="Proteomes" id="UP000002207">
    <property type="component" value="Chromosome"/>
</dbReference>
<keyword evidence="2" id="KW-1185">Reference proteome</keyword>
<gene>
    <name evidence="1" type="ordered locus">ACP_3292</name>
</gene>
<accession>C1F5V6</accession>
<organism evidence="1 2">
    <name type="scientific">Acidobacterium capsulatum (strain ATCC 51196 / DSM 11244 / BCRC 80197 / JCM 7670 / NBRC 15755 / NCIMB 13165 / 161)</name>
    <dbReference type="NCBI Taxonomy" id="240015"/>
    <lineage>
        <taxon>Bacteria</taxon>
        <taxon>Pseudomonadati</taxon>
        <taxon>Acidobacteriota</taxon>
        <taxon>Terriglobia</taxon>
        <taxon>Terriglobales</taxon>
        <taxon>Acidobacteriaceae</taxon>
        <taxon>Acidobacterium</taxon>
    </lineage>
</organism>
<dbReference type="AlphaFoldDB" id="C1F5V6"/>
<sequence length="49" mass="5287">MQGAAADQKGKKLGRWTASENGNEIDVPMSSLHRAILSLPWGRHTAVLS</sequence>
<reference evidence="1 2" key="1">
    <citation type="journal article" date="2009" name="Appl. Environ. Microbiol.">
        <title>Three genomes from the phylum Acidobacteria provide insight into the lifestyles of these microorganisms in soils.</title>
        <authorList>
            <person name="Ward N.L."/>
            <person name="Challacombe J.F."/>
            <person name="Janssen P.H."/>
            <person name="Henrissat B."/>
            <person name="Coutinho P.M."/>
            <person name="Wu M."/>
            <person name="Xie G."/>
            <person name="Haft D.H."/>
            <person name="Sait M."/>
            <person name="Badger J."/>
            <person name="Barabote R.D."/>
            <person name="Bradley B."/>
            <person name="Brettin T.S."/>
            <person name="Brinkac L.M."/>
            <person name="Bruce D."/>
            <person name="Creasy T."/>
            <person name="Daugherty S.C."/>
            <person name="Davidsen T.M."/>
            <person name="DeBoy R.T."/>
            <person name="Detter J.C."/>
            <person name="Dodson R.J."/>
            <person name="Durkin A.S."/>
            <person name="Ganapathy A."/>
            <person name="Gwinn-Giglio M."/>
            <person name="Han C.S."/>
            <person name="Khouri H."/>
            <person name="Kiss H."/>
            <person name="Kothari S.P."/>
            <person name="Madupu R."/>
            <person name="Nelson K.E."/>
            <person name="Nelson W.C."/>
            <person name="Paulsen I."/>
            <person name="Penn K."/>
            <person name="Ren Q."/>
            <person name="Rosovitz M.J."/>
            <person name="Selengut J.D."/>
            <person name="Shrivastava S."/>
            <person name="Sullivan S.A."/>
            <person name="Tapia R."/>
            <person name="Thompson L.S."/>
            <person name="Watkins K.L."/>
            <person name="Yang Q."/>
            <person name="Yu C."/>
            <person name="Zafar N."/>
            <person name="Zhou L."/>
            <person name="Kuske C.R."/>
        </authorList>
    </citation>
    <scope>NUCLEOTIDE SEQUENCE [LARGE SCALE GENOMIC DNA]</scope>
    <source>
        <strain evidence="2">ATCC 51196 / DSM 11244 / BCRC 80197 / JCM 7670 / NBRC 15755 / NCIMB 13165 / 161</strain>
    </source>
</reference>
<name>C1F5V6_ACIC5</name>
<evidence type="ECO:0000313" key="1">
    <source>
        <dbReference type="EMBL" id="ACO34440.1"/>
    </source>
</evidence>
<evidence type="ECO:0000313" key="2">
    <source>
        <dbReference type="Proteomes" id="UP000002207"/>
    </source>
</evidence>